<dbReference type="EMBL" id="FWXR01000003">
    <property type="protein sequence ID" value="SMC50659.1"/>
    <property type="molecule type" value="Genomic_DNA"/>
</dbReference>
<feature type="transmembrane region" description="Helical" evidence="1">
    <location>
        <begin position="21"/>
        <end position="43"/>
    </location>
</feature>
<keyword evidence="1" id="KW-0812">Transmembrane</keyword>
<proteinExistence type="predicted"/>
<dbReference type="Proteomes" id="UP000192656">
    <property type="component" value="Unassembled WGS sequence"/>
</dbReference>
<name>A0A1W1ZQG2_9HYPH</name>
<evidence type="ECO:0000313" key="3">
    <source>
        <dbReference type="Proteomes" id="UP000192656"/>
    </source>
</evidence>
<gene>
    <name evidence="2" type="ORF">SAMN06297251_10347</name>
</gene>
<sequence>MARHSERRYQDQSWSEGLREAIAYVVKHGAPAIGVALVIVTLMKMSELLVRHFG</sequence>
<evidence type="ECO:0000256" key="1">
    <source>
        <dbReference type="SAM" id="Phobius"/>
    </source>
</evidence>
<keyword evidence="1" id="KW-1133">Transmembrane helix</keyword>
<evidence type="ECO:0000313" key="2">
    <source>
        <dbReference type="EMBL" id="SMC50659.1"/>
    </source>
</evidence>
<accession>A0A1W1ZQG2</accession>
<organism evidence="2 3">
    <name type="scientific">Fulvimarina manganoxydans</name>
    <dbReference type="NCBI Taxonomy" id="937218"/>
    <lineage>
        <taxon>Bacteria</taxon>
        <taxon>Pseudomonadati</taxon>
        <taxon>Pseudomonadota</taxon>
        <taxon>Alphaproteobacteria</taxon>
        <taxon>Hyphomicrobiales</taxon>
        <taxon>Aurantimonadaceae</taxon>
        <taxon>Fulvimarina</taxon>
    </lineage>
</organism>
<dbReference type="AlphaFoldDB" id="A0A1W1ZQG2"/>
<protein>
    <submittedName>
        <fullName evidence="2">Uncharacterized protein</fullName>
    </submittedName>
</protein>
<keyword evidence="3" id="KW-1185">Reference proteome</keyword>
<keyword evidence="1" id="KW-0472">Membrane</keyword>
<dbReference type="STRING" id="937218.SAMN06297251_10347"/>
<reference evidence="2 3" key="1">
    <citation type="submission" date="2017-04" db="EMBL/GenBank/DDBJ databases">
        <authorList>
            <person name="Afonso C.L."/>
            <person name="Miller P.J."/>
            <person name="Scott M.A."/>
            <person name="Spackman E."/>
            <person name="Goraichik I."/>
            <person name="Dimitrov K.M."/>
            <person name="Suarez D.L."/>
            <person name="Swayne D.E."/>
        </authorList>
    </citation>
    <scope>NUCLEOTIDE SEQUENCE [LARGE SCALE GENOMIC DNA]</scope>
    <source>
        <strain evidence="2 3">CGMCC 1.10972</strain>
    </source>
</reference>